<evidence type="ECO:0000313" key="7">
    <source>
        <dbReference type="Proteomes" id="UP000012073"/>
    </source>
</evidence>
<dbReference type="GO" id="GO:0005737">
    <property type="term" value="C:cytoplasm"/>
    <property type="evidence" value="ECO:0007669"/>
    <property type="project" value="UniProtKB-SubCell"/>
</dbReference>
<keyword evidence="2" id="KW-0963">Cytoplasm</keyword>
<dbReference type="PANTHER" id="PTHR12442:SF22">
    <property type="entry name" value="CYTOPLASMIC DYNEIN 1 INTERMEDIATE CHAIN-RELATED"/>
    <property type="match status" value="1"/>
</dbReference>
<accession>R7QF95</accession>
<keyword evidence="4" id="KW-0677">Repeat</keyword>
<evidence type="ECO:0000256" key="2">
    <source>
        <dbReference type="ARBA" id="ARBA00022490"/>
    </source>
</evidence>
<reference evidence="7" key="1">
    <citation type="journal article" date="2013" name="Proc. Natl. Acad. Sci. U.S.A.">
        <title>Genome structure and metabolic features in the red seaweed Chondrus crispus shed light on evolution of the Archaeplastida.</title>
        <authorList>
            <person name="Collen J."/>
            <person name="Porcel B."/>
            <person name="Carre W."/>
            <person name="Ball S.G."/>
            <person name="Chaparro C."/>
            <person name="Tonon T."/>
            <person name="Barbeyron T."/>
            <person name="Michel G."/>
            <person name="Noel B."/>
            <person name="Valentin K."/>
            <person name="Elias M."/>
            <person name="Artiguenave F."/>
            <person name="Arun A."/>
            <person name="Aury J.M."/>
            <person name="Barbosa-Neto J.F."/>
            <person name="Bothwell J.H."/>
            <person name="Bouget F.Y."/>
            <person name="Brillet L."/>
            <person name="Cabello-Hurtado F."/>
            <person name="Capella-Gutierrez S."/>
            <person name="Charrier B."/>
            <person name="Cladiere L."/>
            <person name="Cock J.M."/>
            <person name="Coelho S.M."/>
            <person name="Colleoni C."/>
            <person name="Czjzek M."/>
            <person name="Da Silva C."/>
            <person name="Delage L."/>
            <person name="Denoeud F."/>
            <person name="Deschamps P."/>
            <person name="Dittami S.M."/>
            <person name="Gabaldon T."/>
            <person name="Gachon C.M."/>
            <person name="Groisillier A."/>
            <person name="Herve C."/>
            <person name="Jabbari K."/>
            <person name="Katinka M."/>
            <person name="Kloareg B."/>
            <person name="Kowalczyk N."/>
            <person name="Labadie K."/>
            <person name="Leblanc C."/>
            <person name="Lopez P.J."/>
            <person name="McLachlan D.H."/>
            <person name="Meslet-Cladiere L."/>
            <person name="Moustafa A."/>
            <person name="Nehr Z."/>
            <person name="Nyvall Collen P."/>
            <person name="Panaud O."/>
            <person name="Partensky F."/>
            <person name="Poulain J."/>
            <person name="Rensing S.A."/>
            <person name="Rousvoal S."/>
            <person name="Samson G."/>
            <person name="Symeonidi A."/>
            <person name="Weissenbach J."/>
            <person name="Zambounis A."/>
            <person name="Wincker P."/>
            <person name="Boyen C."/>
        </authorList>
    </citation>
    <scope>NUCLEOTIDE SEQUENCE [LARGE SCALE GENOMIC DNA]</scope>
    <source>
        <strain evidence="7">cv. Stackhouse</strain>
    </source>
</reference>
<dbReference type="GO" id="GO:0010970">
    <property type="term" value="P:transport along microtubule"/>
    <property type="evidence" value="ECO:0007669"/>
    <property type="project" value="TreeGrafter"/>
</dbReference>
<evidence type="ECO:0000256" key="5">
    <source>
        <dbReference type="SAM" id="MobiDB-lite"/>
    </source>
</evidence>
<dbReference type="SUPFAM" id="SSF50978">
    <property type="entry name" value="WD40 repeat-like"/>
    <property type="match status" value="1"/>
</dbReference>
<evidence type="ECO:0000256" key="4">
    <source>
        <dbReference type="ARBA" id="ARBA00022737"/>
    </source>
</evidence>
<gene>
    <name evidence="6" type="ORF">CHC_T00009309001</name>
</gene>
<protein>
    <submittedName>
        <fullName evidence="6">Dynein intermediate chain</fullName>
    </submittedName>
</protein>
<feature type="region of interest" description="Disordered" evidence="5">
    <location>
        <begin position="49"/>
        <end position="70"/>
    </location>
</feature>
<dbReference type="Gramene" id="CDF36080">
    <property type="protein sequence ID" value="CDF36080"/>
    <property type="gene ID" value="CHC_T00009309001"/>
</dbReference>
<dbReference type="PhylomeDB" id="R7QF95"/>
<dbReference type="GeneID" id="17323612"/>
<dbReference type="Gene3D" id="2.130.10.10">
    <property type="entry name" value="YVTN repeat-like/Quinoprotein amine dehydrogenase"/>
    <property type="match status" value="2"/>
</dbReference>
<proteinExistence type="predicted"/>
<evidence type="ECO:0000313" key="6">
    <source>
        <dbReference type="EMBL" id="CDF36080.1"/>
    </source>
</evidence>
<name>R7QF95_CHOCR</name>
<dbReference type="InterPro" id="IPR015943">
    <property type="entry name" value="WD40/YVTN_repeat-like_dom_sf"/>
</dbReference>
<dbReference type="GO" id="GO:0005868">
    <property type="term" value="C:cytoplasmic dynein complex"/>
    <property type="evidence" value="ECO:0007669"/>
    <property type="project" value="TreeGrafter"/>
</dbReference>
<dbReference type="KEGG" id="ccp:CHC_T00009309001"/>
<dbReference type="PANTHER" id="PTHR12442">
    <property type="entry name" value="DYNEIN INTERMEDIATE CHAIN"/>
    <property type="match status" value="1"/>
</dbReference>
<comment type="subcellular location">
    <subcellularLocation>
        <location evidence="1">Cytoplasm</location>
    </subcellularLocation>
</comment>
<dbReference type="GO" id="GO:0045504">
    <property type="term" value="F:dynein heavy chain binding"/>
    <property type="evidence" value="ECO:0007669"/>
    <property type="project" value="TreeGrafter"/>
</dbReference>
<dbReference type="InterPro" id="IPR001680">
    <property type="entry name" value="WD40_rpt"/>
</dbReference>
<dbReference type="InterPro" id="IPR050687">
    <property type="entry name" value="Dynein_IC"/>
</dbReference>
<dbReference type="SMART" id="SM00320">
    <property type="entry name" value="WD40"/>
    <property type="match status" value="3"/>
</dbReference>
<evidence type="ECO:0000256" key="3">
    <source>
        <dbReference type="ARBA" id="ARBA00022574"/>
    </source>
</evidence>
<dbReference type="OrthoDB" id="4189at2759"/>
<feature type="compositionally biased region" description="Low complexity" evidence="5">
    <location>
        <begin position="55"/>
        <end position="65"/>
    </location>
</feature>
<evidence type="ECO:0000256" key="1">
    <source>
        <dbReference type="ARBA" id="ARBA00004496"/>
    </source>
</evidence>
<sequence length="670" mass="73829">MGKEFTLYKRNSSFSFIPRFVSPTQMSRPFDERCESKTSPLVLDTRYKVPRNWTPSSSPNDSSSSMDEPCSGSQLSVIVFPDVGGDSFGVSDLAFEEPLSECLTITSGRNQRKKSLKSSAVSFVTTAMQKETELEWRERLLREQKEALLGLQSEHVESLSNYGSDEYLKKRNIVKTSSPNFSIGRVSLSRQRTPAPNGLETAVCPGIDIPPSLSDAIDFKQRRRGIVGKRQPIQPMHPELLGDDNFAPGKAGWFASREEVSGEDGISSKLVTPSSCRNAPLSFEVALQDEEVTLSRRVTAINFHKKFEDIVISAHGERSDGKIGGDLGTVALWALDGGRGVLQRSLSANSPVTAIELMEISPTLVIGGTRSGNIVMWDTRVKSCLPINTFGNEAWDPICSHGREMVTEIKTSSTVSPIFLSSATSGYLYKWSLSKPDSPITRTIVRDENGAAEMNISCLDLPHNARLYGEESRGSNRSFSVFAGGMDGSVNRLEGKGTSWTPETSCGKHEASVHAISAHPLSSRSAFLNDVVITASADWTLRLWLYRRGLGCKELGNFDMMENGAVYDVKWSSQHATVFAAGDQSGTLSLFDVSGKLGGEGQTEYQFKVPGSESVGISRVQWAPNSRYALVTCKVDRLRARRKHILVLYCLEKPYKNANEHMNRRRKFEG</sequence>
<keyword evidence="3" id="KW-0853">WD repeat</keyword>
<dbReference type="EMBL" id="HG001759">
    <property type="protein sequence ID" value="CDF36080.1"/>
    <property type="molecule type" value="Genomic_DNA"/>
</dbReference>
<dbReference type="InterPro" id="IPR036322">
    <property type="entry name" value="WD40_repeat_dom_sf"/>
</dbReference>
<dbReference type="AlphaFoldDB" id="R7QF95"/>
<dbReference type="STRING" id="2769.R7QF95"/>
<keyword evidence="7" id="KW-1185">Reference proteome</keyword>
<dbReference type="GO" id="GO:0045503">
    <property type="term" value="F:dynein light chain binding"/>
    <property type="evidence" value="ECO:0007669"/>
    <property type="project" value="TreeGrafter"/>
</dbReference>
<organism evidence="6 7">
    <name type="scientific">Chondrus crispus</name>
    <name type="common">Carrageen Irish moss</name>
    <name type="synonym">Polymorpha crispa</name>
    <dbReference type="NCBI Taxonomy" id="2769"/>
    <lineage>
        <taxon>Eukaryota</taxon>
        <taxon>Rhodophyta</taxon>
        <taxon>Florideophyceae</taxon>
        <taxon>Rhodymeniophycidae</taxon>
        <taxon>Gigartinales</taxon>
        <taxon>Gigartinaceae</taxon>
        <taxon>Chondrus</taxon>
    </lineage>
</organism>
<dbReference type="RefSeq" id="XP_005715899.1">
    <property type="nucleotide sequence ID" value="XM_005715842.1"/>
</dbReference>
<dbReference type="Proteomes" id="UP000012073">
    <property type="component" value="Unassembled WGS sequence"/>
</dbReference>